<comment type="caution">
    <text evidence="10">The sequence shown here is derived from an EMBL/GenBank/DDBJ whole genome shotgun (WGS) entry which is preliminary data.</text>
</comment>
<feature type="transmembrane region" description="Helical" evidence="9">
    <location>
        <begin position="12"/>
        <end position="31"/>
    </location>
</feature>
<comment type="caution">
    <text evidence="9">Lacks conserved residue(s) required for the propagation of feature annotation.</text>
</comment>
<keyword evidence="6 9" id="KW-1133">Transmembrane helix</keyword>
<evidence type="ECO:0000256" key="1">
    <source>
        <dbReference type="ARBA" id="ARBA00003566"/>
    </source>
</evidence>
<comment type="function">
    <text evidence="1 9">May be involved in fusion of retrograde transport vesicles derived from an endocytic compartment with the Golgi complex.</text>
</comment>
<evidence type="ECO:0000256" key="2">
    <source>
        <dbReference type="ARBA" id="ARBA00004141"/>
    </source>
</evidence>
<dbReference type="InterPro" id="IPR007305">
    <property type="entry name" value="Vesicle_transpt_Got1/SFT2"/>
</dbReference>
<evidence type="ECO:0000256" key="4">
    <source>
        <dbReference type="ARBA" id="ARBA00022692"/>
    </source>
</evidence>
<dbReference type="GO" id="GO:0015031">
    <property type="term" value="P:protein transport"/>
    <property type="evidence" value="ECO:0007669"/>
    <property type="project" value="UniProtKB-KW"/>
</dbReference>
<evidence type="ECO:0000256" key="7">
    <source>
        <dbReference type="ARBA" id="ARBA00023136"/>
    </source>
</evidence>
<dbReference type="Proteomes" id="UP000828236">
    <property type="component" value="Unassembled WGS sequence"/>
</dbReference>
<keyword evidence="5 9" id="KW-0653">Protein transport</keyword>
<dbReference type="PANTHER" id="PTHR23137">
    <property type="entry name" value="VESICLE TRANSPORT PROTEIN-RELATED"/>
    <property type="match status" value="1"/>
</dbReference>
<evidence type="ECO:0000313" key="10">
    <source>
        <dbReference type="EMBL" id="KAH7645579.1"/>
    </source>
</evidence>
<dbReference type="PANTHER" id="PTHR23137:SF6">
    <property type="entry name" value="VESICLE TRANSPORT PROTEIN"/>
    <property type="match status" value="1"/>
</dbReference>
<feature type="transmembrane region" description="Helical" evidence="9">
    <location>
        <begin position="66"/>
        <end position="85"/>
    </location>
</feature>
<keyword evidence="4 9" id="KW-0812">Transmembrane</keyword>
<evidence type="ECO:0000256" key="5">
    <source>
        <dbReference type="ARBA" id="ARBA00022927"/>
    </source>
</evidence>
<evidence type="ECO:0000256" key="6">
    <source>
        <dbReference type="ARBA" id="ARBA00022989"/>
    </source>
</evidence>
<dbReference type="GO" id="GO:0012505">
    <property type="term" value="C:endomembrane system"/>
    <property type="evidence" value="ECO:0007669"/>
    <property type="project" value="UniProtKB-ARBA"/>
</dbReference>
<dbReference type="GO" id="GO:0016192">
    <property type="term" value="P:vesicle-mediated transport"/>
    <property type="evidence" value="ECO:0007669"/>
    <property type="project" value="InterPro"/>
</dbReference>
<proteinExistence type="inferred from homology"/>
<keyword evidence="7 9" id="KW-0472">Membrane</keyword>
<dbReference type="Pfam" id="PF04178">
    <property type="entry name" value="Got1"/>
    <property type="match status" value="1"/>
</dbReference>
<dbReference type="InterPro" id="IPR011691">
    <property type="entry name" value="Vesicle_transpt_SFT2"/>
</dbReference>
<sequence length="110" mass="12595">MILISLKSFATIYTFATVLCLFSIMFLVGPMEQLQSMFIMTRIIASMILILSILLTLLSALKWKKAVLAIIFSSIQFLSFIWYALSYLPYAQTILKHFCQTTCTSFCYCC</sequence>
<feature type="transmembrane region" description="Helical" evidence="9">
    <location>
        <begin position="37"/>
        <end position="59"/>
    </location>
</feature>
<evidence type="ECO:0000256" key="8">
    <source>
        <dbReference type="ARBA" id="ARBA00025800"/>
    </source>
</evidence>
<dbReference type="EMBL" id="SDOV01000001">
    <property type="protein sequence ID" value="KAH7645579.1"/>
    <property type="molecule type" value="Genomic_DNA"/>
</dbReference>
<dbReference type="GO" id="GO:0016020">
    <property type="term" value="C:membrane"/>
    <property type="evidence" value="ECO:0007669"/>
    <property type="project" value="UniProtKB-SubCell"/>
</dbReference>
<organism evidence="10">
    <name type="scientific">Dermatophagoides farinae</name>
    <name type="common">American house dust mite</name>
    <dbReference type="NCBI Taxonomy" id="6954"/>
    <lineage>
        <taxon>Eukaryota</taxon>
        <taxon>Metazoa</taxon>
        <taxon>Ecdysozoa</taxon>
        <taxon>Arthropoda</taxon>
        <taxon>Chelicerata</taxon>
        <taxon>Arachnida</taxon>
        <taxon>Acari</taxon>
        <taxon>Acariformes</taxon>
        <taxon>Sarcoptiformes</taxon>
        <taxon>Astigmata</taxon>
        <taxon>Psoroptidia</taxon>
        <taxon>Analgoidea</taxon>
        <taxon>Pyroglyphidae</taxon>
        <taxon>Dermatophagoidinae</taxon>
        <taxon>Dermatophagoides</taxon>
    </lineage>
</organism>
<evidence type="ECO:0000256" key="9">
    <source>
        <dbReference type="RuleBase" id="RU363111"/>
    </source>
</evidence>
<gene>
    <name evidence="10" type="ORF">HUG17_1117</name>
</gene>
<protein>
    <recommendedName>
        <fullName evidence="9">Vesicle transport protein</fullName>
    </recommendedName>
</protein>
<name>A0A9D4SK89_DERFA</name>
<accession>A0A9D4SK89</accession>
<dbReference type="AlphaFoldDB" id="A0A9D4SK89"/>
<comment type="similarity">
    <text evidence="8 9">Belongs to the SFT2 family.</text>
</comment>
<dbReference type="GO" id="GO:0005737">
    <property type="term" value="C:cytoplasm"/>
    <property type="evidence" value="ECO:0007669"/>
    <property type="project" value="UniProtKB-ARBA"/>
</dbReference>
<reference evidence="10" key="1">
    <citation type="submission" date="2020-06" db="EMBL/GenBank/DDBJ databases">
        <authorList>
            <person name="Ji K."/>
            <person name="Li J."/>
        </authorList>
    </citation>
    <scope>NUCLEOTIDE SEQUENCE</scope>
    <source>
        <strain evidence="10">JKM2019</strain>
        <tissue evidence="10">Whole body</tissue>
    </source>
</reference>
<evidence type="ECO:0000256" key="3">
    <source>
        <dbReference type="ARBA" id="ARBA00022448"/>
    </source>
</evidence>
<keyword evidence="3 9" id="KW-0813">Transport</keyword>
<reference evidence="10" key="2">
    <citation type="journal article" date="2021" name="World Allergy Organ. J.">
        <title>Chromosome-level assembly of Dermatophagoides farinae genome and transcriptome reveals two novel allergens Der f 37 and Der f 39.</title>
        <authorList>
            <person name="Chen J."/>
            <person name="Cai Z."/>
            <person name="Fan D."/>
            <person name="Hu J."/>
            <person name="Hou Y."/>
            <person name="He Y."/>
            <person name="Zhang Z."/>
            <person name="Zhao Z."/>
            <person name="Gao P."/>
            <person name="Hu W."/>
            <person name="Sun J."/>
            <person name="Li J."/>
            <person name="Ji K."/>
        </authorList>
    </citation>
    <scope>NUCLEOTIDE SEQUENCE</scope>
    <source>
        <strain evidence="10">JKM2019</strain>
    </source>
</reference>
<comment type="subcellular location">
    <subcellularLocation>
        <location evidence="2 9">Membrane</location>
        <topology evidence="2 9">Multi-pass membrane protein</topology>
    </subcellularLocation>
</comment>